<dbReference type="InterPro" id="IPR012495">
    <property type="entry name" value="TadE-like_dom"/>
</dbReference>
<dbReference type="EMBL" id="VIRS01000016">
    <property type="protein sequence ID" value="TQS42767.1"/>
    <property type="molecule type" value="Genomic_DNA"/>
</dbReference>
<gene>
    <name evidence="2" type="ORF">FL583_22135</name>
</gene>
<dbReference type="Pfam" id="PF07811">
    <property type="entry name" value="TadE"/>
    <property type="match status" value="1"/>
</dbReference>
<reference evidence="2 3" key="1">
    <citation type="submission" date="2019-07" db="EMBL/GenBank/DDBJ databases">
        <title>Cryptosporangium phraense sp. nov., isolated from plant litter.</title>
        <authorList>
            <person name="Suriyachadkun C."/>
        </authorList>
    </citation>
    <scope>NUCLEOTIDE SEQUENCE [LARGE SCALE GENOMIC DNA]</scope>
    <source>
        <strain evidence="2 3">A-T 5661</strain>
    </source>
</reference>
<evidence type="ECO:0000259" key="1">
    <source>
        <dbReference type="Pfam" id="PF07811"/>
    </source>
</evidence>
<dbReference type="OrthoDB" id="4869119at2"/>
<organism evidence="2 3">
    <name type="scientific">Cryptosporangium phraense</name>
    <dbReference type="NCBI Taxonomy" id="2593070"/>
    <lineage>
        <taxon>Bacteria</taxon>
        <taxon>Bacillati</taxon>
        <taxon>Actinomycetota</taxon>
        <taxon>Actinomycetes</taxon>
        <taxon>Cryptosporangiales</taxon>
        <taxon>Cryptosporangiaceae</taxon>
        <taxon>Cryptosporangium</taxon>
    </lineage>
</organism>
<name>A0A545AN58_9ACTN</name>
<protein>
    <submittedName>
        <fullName evidence="2">Pilus assembly protein</fullName>
    </submittedName>
</protein>
<dbReference type="Proteomes" id="UP000317982">
    <property type="component" value="Unassembled WGS sequence"/>
</dbReference>
<comment type="caution">
    <text evidence="2">The sequence shown here is derived from an EMBL/GenBank/DDBJ whole genome shotgun (WGS) entry which is preliminary data.</text>
</comment>
<sequence length="142" mass="14639">MRRRLRSEDSDAGSISVELTLLTPLLVLLVLFVVAAGRLADAQARVDQATYSAARAASLSRDPAIAARAARSTATGALDRPAACASLNVDVDATAFVPGGTVTVQVTCVVSLADLTGLGLPGNRTLSSTSTSPLDRFRAVTR</sequence>
<keyword evidence="3" id="KW-1185">Reference proteome</keyword>
<dbReference type="InParanoid" id="A0A545AN58"/>
<accession>A0A545AN58</accession>
<feature type="domain" description="TadE-like" evidence="1">
    <location>
        <begin position="13"/>
        <end position="55"/>
    </location>
</feature>
<evidence type="ECO:0000313" key="3">
    <source>
        <dbReference type="Proteomes" id="UP000317982"/>
    </source>
</evidence>
<dbReference type="RefSeq" id="WP_142706636.1">
    <property type="nucleotide sequence ID" value="NZ_VIRS01000016.1"/>
</dbReference>
<evidence type="ECO:0000313" key="2">
    <source>
        <dbReference type="EMBL" id="TQS42767.1"/>
    </source>
</evidence>
<proteinExistence type="predicted"/>
<dbReference type="AlphaFoldDB" id="A0A545AN58"/>